<feature type="region of interest" description="Disordered" evidence="1">
    <location>
        <begin position="254"/>
        <end position="304"/>
    </location>
</feature>
<dbReference type="AlphaFoldDB" id="A0AA39QUI7"/>
<evidence type="ECO:0000256" key="1">
    <source>
        <dbReference type="SAM" id="MobiDB-lite"/>
    </source>
</evidence>
<evidence type="ECO:0000259" key="2">
    <source>
        <dbReference type="Pfam" id="PF01926"/>
    </source>
</evidence>
<name>A0AA39QUI7_9LECA</name>
<keyword evidence="4" id="KW-1185">Reference proteome</keyword>
<accession>A0AA39QUI7</accession>
<organism evidence="3 4">
    <name type="scientific">Cladonia borealis</name>
    <dbReference type="NCBI Taxonomy" id="184061"/>
    <lineage>
        <taxon>Eukaryota</taxon>
        <taxon>Fungi</taxon>
        <taxon>Dikarya</taxon>
        <taxon>Ascomycota</taxon>
        <taxon>Pezizomycotina</taxon>
        <taxon>Lecanoromycetes</taxon>
        <taxon>OSLEUM clade</taxon>
        <taxon>Lecanoromycetidae</taxon>
        <taxon>Lecanorales</taxon>
        <taxon>Lecanorineae</taxon>
        <taxon>Cladoniaceae</taxon>
        <taxon>Cladonia</taxon>
    </lineage>
</organism>
<comment type="caution">
    <text evidence="3">The sequence shown here is derived from an EMBL/GenBank/DDBJ whole genome shotgun (WGS) entry which is preliminary data.</text>
</comment>
<evidence type="ECO:0000313" key="4">
    <source>
        <dbReference type="Proteomes" id="UP001166286"/>
    </source>
</evidence>
<dbReference type="Proteomes" id="UP001166286">
    <property type="component" value="Unassembled WGS sequence"/>
</dbReference>
<proteinExistence type="predicted"/>
<feature type="domain" description="G" evidence="2">
    <location>
        <begin position="1"/>
        <end position="55"/>
    </location>
</feature>
<dbReference type="Gene3D" id="3.40.50.300">
    <property type="entry name" value="P-loop containing nucleotide triphosphate hydrolases"/>
    <property type="match status" value="1"/>
</dbReference>
<evidence type="ECO:0000313" key="3">
    <source>
        <dbReference type="EMBL" id="KAK0507983.1"/>
    </source>
</evidence>
<dbReference type="EMBL" id="JAFEKC020000022">
    <property type="protein sequence ID" value="KAK0507983.1"/>
    <property type="molecule type" value="Genomic_DNA"/>
</dbReference>
<feature type="region of interest" description="Disordered" evidence="1">
    <location>
        <begin position="362"/>
        <end position="400"/>
    </location>
</feature>
<gene>
    <name evidence="3" type="ORF">JMJ35_009872</name>
</gene>
<dbReference type="GO" id="GO:0005525">
    <property type="term" value="F:GTP binding"/>
    <property type="evidence" value="ECO:0007669"/>
    <property type="project" value="InterPro"/>
</dbReference>
<dbReference type="InterPro" id="IPR006073">
    <property type="entry name" value="GTP-bd"/>
</dbReference>
<feature type="compositionally biased region" description="Basic and acidic residues" evidence="1">
    <location>
        <begin position="362"/>
        <end position="373"/>
    </location>
</feature>
<reference evidence="3" key="1">
    <citation type="submission" date="2023-03" db="EMBL/GenBank/DDBJ databases">
        <title>Complete genome of Cladonia borealis.</title>
        <authorList>
            <person name="Park H."/>
        </authorList>
    </citation>
    <scope>NUCLEOTIDE SEQUENCE</scope>
    <source>
        <strain evidence="3">ANT050790</strain>
    </source>
</reference>
<dbReference type="Pfam" id="PF01926">
    <property type="entry name" value="MMR_HSR1"/>
    <property type="match status" value="1"/>
</dbReference>
<dbReference type="CDD" id="cd00882">
    <property type="entry name" value="Ras_like_GTPase"/>
    <property type="match status" value="1"/>
</dbReference>
<protein>
    <recommendedName>
        <fullName evidence="2">G domain-containing protein</fullName>
    </recommendedName>
</protein>
<feature type="compositionally biased region" description="Low complexity" evidence="1">
    <location>
        <begin position="374"/>
        <end position="400"/>
    </location>
</feature>
<sequence>MGMTGSGKSSFIATCCPDAAGEIGHELESRTTKVQMWTFTHQGHQVHLVDTPGFDDTNRTDTDVLKDLAYWLGLAYDKKKIRLGGLIYLHPITHVRQEEDRYRRLRDTPEYWGDMIKERAHAHRHSGDRASAIKIRTPLMDNERKVPNLQKELVDEKKDLNRTEAGQEVNAEMNKQREALERRIDQTKEEMTKALALKDQKWVEELASDQEKYQRQINETKSAQEEMKLNMAKIFAEKEEQYKKSIKEMDDKLQDLEEKRQAREKKYEEERETARLEKQQSDQKAAKQEEEIDKARNEAEEAHQDKYMAQLTAIMVAMEKREAGEEERKQELLQAVAAAEARKESDMLAILKQAQRVKEEREQVAQRQWEHDQAMQQQQQMQFHISQAQAQAPAQAQAQY</sequence>
<dbReference type="InterPro" id="IPR027417">
    <property type="entry name" value="P-loop_NTPase"/>
</dbReference>
<dbReference type="SUPFAM" id="SSF52540">
    <property type="entry name" value="P-loop containing nucleoside triphosphate hydrolases"/>
    <property type="match status" value="1"/>
</dbReference>